<feature type="transmembrane region" description="Helical" evidence="9">
    <location>
        <begin position="211"/>
        <end position="233"/>
    </location>
</feature>
<keyword evidence="6 9" id="KW-1133">Transmembrane helix</keyword>
<dbReference type="AlphaFoldDB" id="A0A4P7QEU5"/>
<dbReference type="Proteomes" id="UP000296352">
    <property type="component" value="Chromosome"/>
</dbReference>
<dbReference type="GO" id="GO:0005886">
    <property type="term" value="C:plasma membrane"/>
    <property type="evidence" value="ECO:0007669"/>
    <property type="project" value="UniProtKB-SubCell"/>
</dbReference>
<evidence type="ECO:0000256" key="9">
    <source>
        <dbReference type="SAM" id="Phobius"/>
    </source>
</evidence>
<evidence type="ECO:0000256" key="5">
    <source>
        <dbReference type="ARBA" id="ARBA00022692"/>
    </source>
</evidence>
<accession>A0A4P7QEU5</accession>
<feature type="transmembrane region" description="Helical" evidence="9">
    <location>
        <begin position="144"/>
        <end position="163"/>
    </location>
</feature>
<keyword evidence="7 9" id="KW-0472">Membrane</keyword>
<feature type="transmembrane region" description="Helical" evidence="9">
    <location>
        <begin position="170"/>
        <end position="191"/>
    </location>
</feature>
<feature type="transmembrane region" description="Helical" evidence="9">
    <location>
        <begin position="30"/>
        <end position="50"/>
    </location>
</feature>
<dbReference type="EMBL" id="CP039247">
    <property type="protein sequence ID" value="QCB27376.1"/>
    <property type="molecule type" value="Genomic_DNA"/>
</dbReference>
<evidence type="ECO:0000256" key="6">
    <source>
        <dbReference type="ARBA" id="ARBA00022989"/>
    </source>
</evidence>
<dbReference type="Gene3D" id="1.20.1740.10">
    <property type="entry name" value="Amino acid/polyamine transporter I"/>
    <property type="match status" value="1"/>
</dbReference>
<feature type="transmembrane region" description="Helical" evidence="9">
    <location>
        <begin position="357"/>
        <end position="378"/>
    </location>
</feature>
<dbReference type="KEGG" id="cee:CENDO_00330"/>
<dbReference type="GO" id="GO:0003333">
    <property type="term" value="P:amino acid transmembrane transport"/>
    <property type="evidence" value="ECO:0007669"/>
    <property type="project" value="InterPro"/>
</dbReference>
<evidence type="ECO:0000256" key="7">
    <source>
        <dbReference type="ARBA" id="ARBA00023136"/>
    </source>
</evidence>
<feature type="transmembrane region" description="Helical" evidence="9">
    <location>
        <begin position="56"/>
        <end position="78"/>
    </location>
</feature>
<feature type="transmembrane region" description="Helical" evidence="9">
    <location>
        <begin position="416"/>
        <end position="433"/>
    </location>
</feature>
<dbReference type="PANTHER" id="PTHR35334:SF5">
    <property type="entry name" value="INNER MEMBRANE TRANSPORT PROTEIN YHJV"/>
    <property type="match status" value="1"/>
</dbReference>
<dbReference type="PANTHER" id="PTHR35334">
    <property type="entry name" value="SERINE TRANSPORTER"/>
    <property type="match status" value="1"/>
</dbReference>
<keyword evidence="4" id="KW-0997">Cell inner membrane</keyword>
<dbReference type="OrthoDB" id="1627372at2"/>
<name>A0A4P7QEU5_9CORY</name>
<evidence type="ECO:0000313" key="11">
    <source>
        <dbReference type="Proteomes" id="UP000296352"/>
    </source>
</evidence>
<evidence type="ECO:0000256" key="4">
    <source>
        <dbReference type="ARBA" id="ARBA00022519"/>
    </source>
</evidence>
<feature type="transmembrane region" description="Helical" evidence="9">
    <location>
        <begin position="99"/>
        <end position="124"/>
    </location>
</feature>
<proteinExistence type="predicted"/>
<dbReference type="Pfam" id="PF03222">
    <property type="entry name" value="Trp_Tyr_perm"/>
    <property type="match status" value="1"/>
</dbReference>
<comment type="subcellular location">
    <subcellularLocation>
        <location evidence="1">Cell inner membrane</location>
        <topology evidence="1">Multi-pass membrane protein</topology>
    </subcellularLocation>
</comment>
<keyword evidence="5 9" id="KW-0812">Transmembrane</keyword>
<feature type="region of interest" description="Disordered" evidence="8">
    <location>
        <begin position="1"/>
        <end position="22"/>
    </location>
</feature>
<keyword evidence="11" id="KW-1185">Reference proteome</keyword>
<organism evidence="10 11">
    <name type="scientific">Corynebacterium endometrii</name>
    <dbReference type="NCBI Taxonomy" id="2488819"/>
    <lineage>
        <taxon>Bacteria</taxon>
        <taxon>Bacillati</taxon>
        <taxon>Actinomycetota</taxon>
        <taxon>Actinomycetes</taxon>
        <taxon>Mycobacteriales</taxon>
        <taxon>Corynebacteriaceae</taxon>
        <taxon>Corynebacterium</taxon>
    </lineage>
</organism>
<evidence type="ECO:0000313" key="10">
    <source>
        <dbReference type="EMBL" id="QCB27376.1"/>
    </source>
</evidence>
<gene>
    <name evidence="10" type="primary">sdaC1</name>
    <name evidence="10" type="ORF">CENDO_00330</name>
</gene>
<sequence length="434" mass="45464">MSTPANAAPANQPVGNAAQPGKGRTGGGNFAWAATLFGTAVGAGILFLPLQAGAFGFWPLLISTLLIGPITYLSHLAYVRVITHAPSRSSDLLAALSSYFGRGTGAFLAVAYLVMLFPVLLVYAVSITNTVGSFIVNQLGGPELPRWALAALCIGLPTLALALGEKAMLAAAQVTVVPLLITLAAFSLYLIPQWDFSAFMEVKPESGFVGSLILILPVLVFSFTFIGSASQFAASMQANYGRGSTEAEGKQRSIIMLTTALLTIFTMLFVWSCALALGADGMRAAAEANLPILSYFANITDTPLLAIASPIIAICAIFSSYIGVALGAREGLQHMFALAAGRAENSTGGATPVLKHAVAYLVIFLIAWPVAIWEPAIIDMISVAGGLLITLFQFILPMVTIYAVARLAPLRQWTNAIVIAFGLVVLGTTVVGFF</sequence>
<keyword evidence="3" id="KW-1003">Cell membrane</keyword>
<evidence type="ECO:0000256" key="1">
    <source>
        <dbReference type="ARBA" id="ARBA00004429"/>
    </source>
</evidence>
<evidence type="ECO:0000256" key="3">
    <source>
        <dbReference type="ARBA" id="ARBA00022475"/>
    </source>
</evidence>
<feature type="transmembrane region" description="Helical" evidence="9">
    <location>
        <begin position="254"/>
        <end position="277"/>
    </location>
</feature>
<keyword evidence="2" id="KW-0813">Transport</keyword>
<dbReference type="InterPro" id="IPR018227">
    <property type="entry name" value="Amino_acid_transport_2"/>
</dbReference>
<feature type="transmembrane region" description="Helical" evidence="9">
    <location>
        <begin position="384"/>
        <end position="404"/>
    </location>
</feature>
<evidence type="ECO:0000256" key="2">
    <source>
        <dbReference type="ARBA" id="ARBA00022448"/>
    </source>
</evidence>
<feature type="transmembrane region" description="Helical" evidence="9">
    <location>
        <begin position="304"/>
        <end position="326"/>
    </location>
</feature>
<protein>
    <submittedName>
        <fullName evidence="10">Serine transporter</fullName>
    </submittedName>
</protein>
<reference evidence="10 11" key="1">
    <citation type="submission" date="2019-04" db="EMBL/GenBank/DDBJ databases">
        <title>Corynebacterium endometrii sp. nov., isolated from the uterus of a cow with endometritis.</title>
        <authorList>
            <person name="Ballas P."/>
            <person name="Ruckert C."/>
            <person name="Wagener K."/>
            <person name="Drillich M."/>
            <person name="Kaempfer P."/>
            <person name="Busse H.-J."/>
            <person name="Ehling-Schulz M."/>
        </authorList>
    </citation>
    <scope>NUCLEOTIDE SEQUENCE [LARGE SCALE GENOMIC DNA]</scope>
    <source>
        <strain evidence="10 11">LMM-1653</strain>
    </source>
</reference>
<dbReference type="RefSeq" id="WP_136140266.1">
    <property type="nucleotide sequence ID" value="NZ_CP039247.1"/>
</dbReference>
<evidence type="ECO:0000256" key="8">
    <source>
        <dbReference type="SAM" id="MobiDB-lite"/>
    </source>
</evidence>